<dbReference type="GO" id="GO:0005576">
    <property type="term" value="C:extracellular region"/>
    <property type="evidence" value="ECO:0007669"/>
    <property type="project" value="UniProtKB-ARBA"/>
</dbReference>
<dbReference type="Pfam" id="PF00082">
    <property type="entry name" value="Peptidase_S8"/>
    <property type="match status" value="1"/>
</dbReference>
<keyword evidence="5 6" id="KW-0720">Serine protease</keyword>
<evidence type="ECO:0000313" key="9">
    <source>
        <dbReference type="EMBL" id="KAF2158242.1"/>
    </source>
</evidence>
<dbReference type="PROSITE" id="PS00137">
    <property type="entry name" value="SUBTILASE_HIS"/>
    <property type="match status" value="1"/>
</dbReference>
<feature type="domain" description="Peptidase S8/S53" evidence="7">
    <location>
        <begin position="108"/>
        <end position="338"/>
    </location>
</feature>
<keyword evidence="3" id="KW-0732">Signal</keyword>
<dbReference type="InterPro" id="IPR023828">
    <property type="entry name" value="Peptidase_S8_Ser-AS"/>
</dbReference>
<reference evidence="9" key="1">
    <citation type="journal article" date="2020" name="Stud. Mycol.">
        <title>101 Dothideomycetes genomes: a test case for predicting lifestyles and emergence of pathogens.</title>
        <authorList>
            <person name="Haridas S."/>
            <person name="Albert R."/>
            <person name="Binder M."/>
            <person name="Bloem J."/>
            <person name="Labutti K."/>
            <person name="Salamov A."/>
            <person name="Andreopoulos B."/>
            <person name="Baker S."/>
            <person name="Barry K."/>
            <person name="Bills G."/>
            <person name="Bluhm B."/>
            <person name="Cannon C."/>
            <person name="Castanera R."/>
            <person name="Culley D."/>
            <person name="Daum C."/>
            <person name="Ezra D."/>
            <person name="Gonzalez J."/>
            <person name="Henrissat B."/>
            <person name="Kuo A."/>
            <person name="Liang C."/>
            <person name="Lipzen A."/>
            <person name="Lutzoni F."/>
            <person name="Magnuson J."/>
            <person name="Mondo S."/>
            <person name="Nolan M."/>
            <person name="Ohm R."/>
            <person name="Pangilinan J."/>
            <person name="Park H.-J."/>
            <person name="Ramirez L."/>
            <person name="Alfaro M."/>
            <person name="Sun H."/>
            <person name="Tritt A."/>
            <person name="Yoshinaga Y."/>
            <person name="Zwiers L.-H."/>
            <person name="Turgeon B."/>
            <person name="Goodwin S."/>
            <person name="Spatafora J."/>
            <person name="Crous P."/>
            <person name="Grigoriev I."/>
        </authorList>
    </citation>
    <scope>NUCLEOTIDE SEQUENCE</scope>
    <source>
        <strain evidence="9">CBS 260.36</strain>
    </source>
</reference>
<evidence type="ECO:0000259" key="8">
    <source>
        <dbReference type="Pfam" id="PF05922"/>
    </source>
</evidence>
<sequence>MIFVQDLQAKSLKRTDEGTVFDGVSHEYAIGDFRAYAGHFDAAIVDQLRKHEDVAHIESDQTSTLTRMPWRKKRRLVSQKKVNYGLQLISHRGNNEPGVYWYDASAGSGTFAYVLDGGINVKHVEFQGRASLGYNAVKGSAFEDTEGHGTHVAGIIGSKTYGVAKKCNLIAVKTSHGGKGDASTVLDGLQWATKDIVGKKRQAKAVINISQGVPFSKALNDAVNAAFNQGVTTVAASGNNGIKASALSPGSAENSITVAATNAKHERADFSNWGPGVTLFAPGVDIMSTSIGSTKATRTTSGTSQAAPHVAGIVLYLKGFMNLPDAKSTKAKILELATKDVVDHPAASANLFAYNGSGK</sequence>
<feature type="active site" description="Charge relay system" evidence="6">
    <location>
        <position position="116"/>
    </location>
</feature>
<dbReference type="InterPro" id="IPR050131">
    <property type="entry name" value="Peptidase_S8_subtilisin-like"/>
</dbReference>
<evidence type="ECO:0000256" key="1">
    <source>
        <dbReference type="ARBA" id="ARBA00011073"/>
    </source>
</evidence>
<evidence type="ECO:0000259" key="7">
    <source>
        <dbReference type="Pfam" id="PF00082"/>
    </source>
</evidence>
<dbReference type="Pfam" id="PF05922">
    <property type="entry name" value="Inhibitor_I9"/>
    <property type="match status" value="1"/>
</dbReference>
<accession>A0A9P4JAD8</accession>
<dbReference type="InterPro" id="IPR010259">
    <property type="entry name" value="S8pro/Inhibitor_I9"/>
</dbReference>
<evidence type="ECO:0000256" key="2">
    <source>
        <dbReference type="ARBA" id="ARBA00022670"/>
    </source>
</evidence>
<dbReference type="InterPro" id="IPR036852">
    <property type="entry name" value="Peptidase_S8/S53_dom_sf"/>
</dbReference>
<comment type="caution">
    <text evidence="9">The sequence shown here is derived from an EMBL/GenBank/DDBJ whole genome shotgun (WGS) entry which is preliminary data.</text>
</comment>
<evidence type="ECO:0000256" key="4">
    <source>
        <dbReference type="ARBA" id="ARBA00022801"/>
    </source>
</evidence>
<dbReference type="PANTHER" id="PTHR43806:SF58">
    <property type="entry name" value="ALKALINE PROTEASE 1-RELATED"/>
    <property type="match status" value="1"/>
</dbReference>
<keyword evidence="10" id="KW-1185">Reference proteome</keyword>
<keyword evidence="2 6" id="KW-0645">Protease</keyword>
<dbReference type="GO" id="GO:0006508">
    <property type="term" value="P:proteolysis"/>
    <property type="evidence" value="ECO:0007669"/>
    <property type="project" value="UniProtKB-KW"/>
</dbReference>
<evidence type="ECO:0000256" key="5">
    <source>
        <dbReference type="ARBA" id="ARBA00022825"/>
    </source>
</evidence>
<comment type="similarity">
    <text evidence="1 6">Belongs to the peptidase S8 family.</text>
</comment>
<dbReference type="PROSITE" id="PS51892">
    <property type="entry name" value="SUBTILASE"/>
    <property type="match status" value="1"/>
</dbReference>
<dbReference type="InterPro" id="IPR015500">
    <property type="entry name" value="Peptidase_S8_subtilisin-rel"/>
</dbReference>
<dbReference type="Gene3D" id="3.40.50.200">
    <property type="entry name" value="Peptidase S8/S53 domain"/>
    <property type="match status" value="1"/>
</dbReference>
<feature type="active site" description="Charge relay system" evidence="6">
    <location>
        <position position="304"/>
    </location>
</feature>
<dbReference type="SUPFAM" id="SSF54897">
    <property type="entry name" value="Protease propeptides/inhibitors"/>
    <property type="match status" value="1"/>
</dbReference>
<feature type="domain" description="Inhibitor I9" evidence="8">
    <location>
        <begin position="9"/>
        <end position="65"/>
    </location>
</feature>
<dbReference type="PANTHER" id="PTHR43806">
    <property type="entry name" value="PEPTIDASE S8"/>
    <property type="match status" value="1"/>
</dbReference>
<dbReference type="OrthoDB" id="206201at2759"/>
<dbReference type="GO" id="GO:0004252">
    <property type="term" value="F:serine-type endopeptidase activity"/>
    <property type="evidence" value="ECO:0007669"/>
    <property type="project" value="UniProtKB-UniRule"/>
</dbReference>
<dbReference type="FunFam" id="3.40.50.200:FF:000007">
    <property type="entry name" value="Subtilisin-like serine protease"/>
    <property type="match status" value="1"/>
</dbReference>
<dbReference type="SUPFAM" id="SSF52743">
    <property type="entry name" value="Subtilisin-like"/>
    <property type="match status" value="1"/>
</dbReference>
<keyword evidence="4 6" id="KW-0378">Hydrolase</keyword>
<evidence type="ECO:0000256" key="6">
    <source>
        <dbReference type="PROSITE-ProRule" id="PRU01240"/>
    </source>
</evidence>
<dbReference type="AlphaFoldDB" id="A0A9P4JAD8"/>
<dbReference type="InterPro" id="IPR000209">
    <property type="entry name" value="Peptidase_S8/S53_dom"/>
</dbReference>
<evidence type="ECO:0000256" key="3">
    <source>
        <dbReference type="ARBA" id="ARBA00022729"/>
    </source>
</evidence>
<dbReference type="InterPro" id="IPR034193">
    <property type="entry name" value="PCSK9_ProteinaseK-like"/>
</dbReference>
<protein>
    <submittedName>
        <fullName evidence="9">Alkaline protease</fullName>
    </submittedName>
</protein>
<gene>
    <name evidence="9" type="ORF">K461DRAFT_219284</name>
</gene>
<proteinExistence type="inferred from homology"/>
<dbReference type="PROSITE" id="PS00138">
    <property type="entry name" value="SUBTILASE_SER"/>
    <property type="match status" value="1"/>
</dbReference>
<evidence type="ECO:0000313" key="10">
    <source>
        <dbReference type="Proteomes" id="UP000799439"/>
    </source>
</evidence>
<feature type="active site" description="Charge relay system" evidence="6">
    <location>
        <position position="148"/>
    </location>
</feature>
<organism evidence="9 10">
    <name type="scientific">Myriangium duriaei CBS 260.36</name>
    <dbReference type="NCBI Taxonomy" id="1168546"/>
    <lineage>
        <taxon>Eukaryota</taxon>
        <taxon>Fungi</taxon>
        <taxon>Dikarya</taxon>
        <taxon>Ascomycota</taxon>
        <taxon>Pezizomycotina</taxon>
        <taxon>Dothideomycetes</taxon>
        <taxon>Dothideomycetidae</taxon>
        <taxon>Myriangiales</taxon>
        <taxon>Myriangiaceae</taxon>
        <taxon>Myriangium</taxon>
    </lineage>
</organism>
<dbReference type="EMBL" id="ML996081">
    <property type="protein sequence ID" value="KAF2158242.1"/>
    <property type="molecule type" value="Genomic_DNA"/>
</dbReference>
<dbReference type="CDD" id="cd04077">
    <property type="entry name" value="Peptidases_S8_PCSK9_ProteinaseK_like"/>
    <property type="match status" value="1"/>
</dbReference>
<dbReference type="Proteomes" id="UP000799439">
    <property type="component" value="Unassembled WGS sequence"/>
</dbReference>
<dbReference type="PRINTS" id="PR00723">
    <property type="entry name" value="SUBTILISIN"/>
</dbReference>
<name>A0A9P4JAD8_9PEZI</name>
<dbReference type="InterPro" id="IPR022398">
    <property type="entry name" value="Peptidase_S8_His-AS"/>
</dbReference>